<proteinExistence type="predicted"/>
<feature type="transmembrane region" description="Helical" evidence="8">
    <location>
        <begin position="425"/>
        <end position="443"/>
    </location>
</feature>
<feature type="transmembrane region" description="Helical" evidence="8">
    <location>
        <begin position="12"/>
        <end position="32"/>
    </location>
</feature>
<dbReference type="AlphaFoldDB" id="A0A5C6DZ23"/>
<evidence type="ECO:0008006" key="11">
    <source>
        <dbReference type="Google" id="ProtNLM"/>
    </source>
</evidence>
<feature type="transmembrane region" description="Helical" evidence="8">
    <location>
        <begin position="373"/>
        <end position="393"/>
    </location>
</feature>
<reference evidence="9 10" key="1">
    <citation type="submission" date="2019-02" db="EMBL/GenBank/DDBJ databases">
        <title>Deep-cultivation of Planctomycetes and their phenomic and genomic characterization uncovers novel biology.</title>
        <authorList>
            <person name="Wiegand S."/>
            <person name="Jogler M."/>
            <person name="Boedeker C."/>
            <person name="Pinto D."/>
            <person name="Vollmers J."/>
            <person name="Rivas-Marin E."/>
            <person name="Kohn T."/>
            <person name="Peeters S.H."/>
            <person name="Heuer A."/>
            <person name="Rast P."/>
            <person name="Oberbeckmann S."/>
            <person name="Bunk B."/>
            <person name="Jeske O."/>
            <person name="Meyerdierks A."/>
            <person name="Storesund J.E."/>
            <person name="Kallscheuer N."/>
            <person name="Luecker S."/>
            <person name="Lage O.M."/>
            <person name="Pohl T."/>
            <person name="Merkel B.J."/>
            <person name="Hornburger P."/>
            <person name="Mueller R.-W."/>
            <person name="Bruemmer F."/>
            <person name="Labrenz M."/>
            <person name="Spormann A.M."/>
            <person name="Op Den Camp H."/>
            <person name="Overmann J."/>
            <person name="Amann R."/>
            <person name="Jetten M.S.M."/>
            <person name="Mascher T."/>
            <person name="Medema M.H."/>
            <person name="Devos D.P."/>
            <person name="Kaster A.-K."/>
            <person name="Ovreas L."/>
            <person name="Rohde M."/>
            <person name="Galperin M.Y."/>
            <person name="Jogler C."/>
        </authorList>
    </citation>
    <scope>NUCLEOTIDE SEQUENCE [LARGE SCALE GENOMIC DNA]</scope>
    <source>
        <strain evidence="9 10">Poly41</strain>
    </source>
</reference>
<evidence type="ECO:0000256" key="8">
    <source>
        <dbReference type="SAM" id="Phobius"/>
    </source>
</evidence>
<evidence type="ECO:0000256" key="1">
    <source>
        <dbReference type="ARBA" id="ARBA00004429"/>
    </source>
</evidence>
<evidence type="ECO:0000256" key="3">
    <source>
        <dbReference type="ARBA" id="ARBA00022475"/>
    </source>
</evidence>
<evidence type="ECO:0000256" key="6">
    <source>
        <dbReference type="ARBA" id="ARBA00022989"/>
    </source>
</evidence>
<feature type="transmembrane region" description="Helical" evidence="8">
    <location>
        <begin position="301"/>
        <end position="323"/>
    </location>
</feature>
<feature type="transmembrane region" description="Helical" evidence="8">
    <location>
        <begin position="44"/>
        <end position="68"/>
    </location>
</feature>
<dbReference type="Gene3D" id="1.10.3720.10">
    <property type="entry name" value="MetI-like"/>
    <property type="match status" value="2"/>
</dbReference>
<comment type="subcellular location">
    <subcellularLocation>
        <location evidence="1">Cell inner membrane</location>
        <topology evidence="1">Multi-pass membrane protein</topology>
    </subcellularLocation>
</comment>
<evidence type="ECO:0000256" key="7">
    <source>
        <dbReference type="ARBA" id="ARBA00023136"/>
    </source>
</evidence>
<evidence type="ECO:0000313" key="9">
    <source>
        <dbReference type="EMBL" id="TWU41802.1"/>
    </source>
</evidence>
<dbReference type="PANTHER" id="PTHR43357">
    <property type="entry name" value="INNER MEMBRANE ABC TRANSPORTER PERMEASE PROTEIN YDCV"/>
    <property type="match status" value="1"/>
</dbReference>
<protein>
    <recommendedName>
        <fullName evidence="11">ABC transmembrane type-1 domain-containing protein</fullName>
    </recommendedName>
</protein>
<feature type="transmembrane region" description="Helical" evidence="8">
    <location>
        <begin position="335"/>
        <end position="361"/>
    </location>
</feature>
<dbReference type="InterPro" id="IPR035906">
    <property type="entry name" value="MetI-like_sf"/>
</dbReference>
<gene>
    <name evidence="9" type="ORF">Poly41_00940</name>
</gene>
<dbReference type="PANTHER" id="PTHR43357:SF3">
    <property type="entry name" value="FE(3+)-TRANSPORT SYSTEM PERMEASE PROTEIN FBPB 2"/>
    <property type="match status" value="1"/>
</dbReference>
<feature type="transmembrane region" description="Helical" evidence="8">
    <location>
        <begin position="190"/>
        <end position="213"/>
    </location>
</feature>
<feature type="transmembrane region" description="Helical" evidence="8">
    <location>
        <begin position="137"/>
        <end position="160"/>
    </location>
</feature>
<dbReference type="SUPFAM" id="SSF161098">
    <property type="entry name" value="MetI-like"/>
    <property type="match status" value="2"/>
</dbReference>
<dbReference type="CDD" id="cd06261">
    <property type="entry name" value="TM_PBP2"/>
    <property type="match status" value="1"/>
</dbReference>
<keyword evidence="10" id="KW-1185">Reference proteome</keyword>
<dbReference type="GO" id="GO:0005886">
    <property type="term" value="C:plasma membrane"/>
    <property type="evidence" value="ECO:0007669"/>
    <property type="project" value="UniProtKB-SubCell"/>
</dbReference>
<feature type="transmembrane region" description="Helical" evidence="8">
    <location>
        <begin position="240"/>
        <end position="264"/>
    </location>
</feature>
<accession>A0A5C6DZ23</accession>
<feature type="transmembrane region" description="Helical" evidence="8">
    <location>
        <begin position="476"/>
        <end position="494"/>
    </location>
</feature>
<keyword evidence="4" id="KW-0997">Cell inner membrane</keyword>
<evidence type="ECO:0000256" key="5">
    <source>
        <dbReference type="ARBA" id="ARBA00022692"/>
    </source>
</evidence>
<keyword evidence="7 8" id="KW-0472">Membrane</keyword>
<keyword evidence="3" id="KW-1003">Cell membrane</keyword>
<dbReference type="EMBL" id="SJPV01000001">
    <property type="protein sequence ID" value="TWU41802.1"/>
    <property type="molecule type" value="Genomic_DNA"/>
</dbReference>
<comment type="caution">
    <text evidence="9">The sequence shown here is derived from an EMBL/GenBank/DDBJ whole genome shotgun (WGS) entry which is preliminary data.</text>
</comment>
<keyword evidence="5 8" id="KW-0812">Transmembrane</keyword>
<dbReference type="InterPro" id="IPR000515">
    <property type="entry name" value="MetI-like"/>
</dbReference>
<name>A0A5C6DZ23_9BACT</name>
<evidence type="ECO:0000256" key="2">
    <source>
        <dbReference type="ARBA" id="ARBA00022448"/>
    </source>
</evidence>
<dbReference type="GO" id="GO:0055085">
    <property type="term" value="P:transmembrane transport"/>
    <property type="evidence" value="ECO:0007669"/>
    <property type="project" value="InterPro"/>
</dbReference>
<sequence>MSGWQPLFSTLQLIAVAVSVSLAIGIPSAWATDTVRRCGRIGRLVSDAFLVAMVVAVAMPLILHAAAWEATAGKFGWLCLTQTGARSFEAFRGLVASGWIHAMVGSAITALATWYGTTRQSRAVVESAMLDFSPLRAWWTIRLPMAWPWILATVIINAAIASTEMTVVDLYGYRTIADEFYLFYAVNPNLHAILTTIALPLGLALGLGTLLLVSRNAPPTPQHDEMLVRGMGESPRPADAMIAVSILALAGLLIVAVPVLGLVVKIGHEVSVVDGSIETHWSLARGIRQLWVAPSVFGREYTWTLVLGGVTGVVSAALAWPLAAIGRSKPRTERCLDVTSVVVFCVPGPIVGLAVVGVFQWDLPGFRVLYEQTLLPTVIALAVRAVPIAYWVLRSGYRGIGDTVLSSSRLEFAVWRRLWLVDRPLMATSLVTAVVAAGLFASGDVPVTLPVSPPGVSTVGTRLFGLLHSGARYQEAALALWYLGVVACLAIVVGRSRKR</sequence>
<evidence type="ECO:0000256" key="4">
    <source>
        <dbReference type="ARBA" id="ARBA00022519"/>
    </source>
</evidence>
<organism evidence="9 10">
    <name type="scientific">Novipirellula artificiosorum</name>
    <dbReference type="NCBI Taxonomy" id="2528016"/>
    <lineage>
        <taxon>Bacteria</taxon>
        <taxon>Pseudomonadati</taxon>
        <taxon>Planctomycetota</taxon>
        <taxon>Planctomycetia</taxon>
        <taxon>Pirellulales</taxon>
        <taxon>Pirellulaceae</taxon>
        <taxon>Novipirellula</taxon>
    </lineage>
</organism>
<keyword evidence="6 8" id="KW-1133">Transmembrane helix</keyword>
<feature type="transmembrane region" description="Helical" evidence="8">
    <location>
        <begin position="98"/>
        <end position="116"/>
    </location>
</feature>
<dbReference type="Proteomes" id="UP000319143">
    <property type="component" value="Unassembled WGS sequence"/>
</dbReference>
<keyword evidence="2" id="KW-0813">Transport</keyword>
<evidence type="ECO:0000313" key="10">
    <source>
        <dbReference type="Proteomes" id="UP000319143"/>
    </source>
</evidence>